<dbReference type="EMBL" id="JBGMEF010000043">
    <property type="protein sequence ID" value="MFO3667974.1"/>
    <property type="molecule type" value="Genomic_DNA"/>
</dbReference>
<gene>
    <name evidence="1" type="ORF">ACCQ42_09345</name>
</gene>
<protein>
    <submittedName>
        <fullName evidence="1">Abi family protein</fullName>
    </submittedName>
</protein>
<reference evidence="1 2" key="1">
    <citation type="journal article" date="2025" name="Anaerobe">
        <title>Description of Anaerococcus kampingiae sp. nov., Anaerococcus groningensis sp. nov., Anaerococcus martiniensis sp. nov., and Anaerococcus cruorum sp. nov., isolated from human clinical specimens.</title>
        <authorList>
            <person name="Boiten K.E."/>
            <person name="Meijer J."/>
            <person name="van Wezel E.M."/>
            <person name="Veloo A.C.M."/>
        </authorList>
    </citation>
    <scope>NUCLEOTIDE SEQUENCE [LARGE SCALE GENOMIC DNA]</scope>
    <source>
        <strain evidence="1 2">ENR0874</strain>
    </source>
</reference>
<evidence type="ECO:0000313" key="2">
    <source>
        <dbReference type="Proteomes" id="UP001637994"/>
    </source>
</evidence>
<dbReference type="RefSeq" id="WP_410035997.1">
    <property type="nucleotide sequence ID" value="NZ_JBGMEF010000043.1"/>
</dbReference>
<dbReference type="Pfam" id="PF07751">
    <property type="entry name" value="Abi_2"/>
    <property type="match status" value="1"/>
</dbReference>
<accession>A0ABW9MFP7</accession>
<keyword evidence="2" id="KW-1185">Reference proteome</keyword>
<evidence type="ECO:0000313" key="1">
    <source>
        <dbReference type="EMBL" id="MFO3667974.1"/>
    </source>
</evidence>
<dbReference type="InterPro" id="IPR011664">
    <property type="entry name" value="Abi_system_AbiD/AbiF-like"/>
</dbReference>
<comment type="caution">
    <text evidence="1">The sequence shown here is derived from an EMBL/GenBank/DDBJ whole genome shotgun (WGS) entry which is preliminary data.</text>
</comment>
<name>A0ABW9MFP7_9FIRM</name>
<organism evidence="1 2">
    <name type="scientific">Anaerococcus kampingae</name>
    <dbReference type="NCBI Taxonomy" id="3115614"/>
    <lineage>
        <taxon>Bacteria</taxon>
        <taxon>Bacillati</taxon>
        <taxon>Bacillota</taxon>
        <taxon>Tissierellia</taxon>
        <taxon>Tissierellales</taxon>
        <taxon>Peptoniphilaceae</taxon>
        <taxon>Anaerococcus</taxon>
    </lineage>
</organism>
<proteinExistence type="predicted"/>
<dbReference type="Proteomes" id="UP001637994">
    <property type="component" value="Unassembled WGS sequence"/>
</dbReference>
<sequence>MSIKIYQSNDEIIKKLQDRGLKFDENNLSEALKKYNYFNLINGIENILLSNNKPKEFKNVNFDDFLNIYLFDKKLSISILELIYSVEEKLKTSISNHVSGQYCSTLENTMQYTNKNNFMDPKEYNPSSDTYCRYSKNYPFTSYQYKKYYNDFENFILFKPYYLTNLINQNDFIDKSFYTDKAYIAPSNVAIYRDFNGIIDLNVAVPIWIAILTLTFGQTIRFTHYLKDEVMEKVMADFDLELSKRNQFLNMLDFILLLRNSCAHNRLISRFETNKNTYINSLLIRTFKLNPQNKSREKSSILSLKDVLKILNFFIDISKLKQIFNTILTSNIKNMGKTKASEINNHLLHQMGFKSYEELKSILQGAKYTL</sequence>